<name>A0A3N4J1F7_9PEZI</name>
<evidence type="ECO:0000313" key="1">
    <source>
        <dbReference type="EMBL" id="RPA91047.1"/>
    </source>
</evidence>
<reference evidence="1 2" key="1">
    <citation type="journal article" date="2018" name="Nat. Ecol. Evol.">
        <title>Pezizomycetes genomes reveal the molecular basis of ectomycorrhizal truffle lifestyle.</title>
        <authorList>
            <person name="Murat C."/>
            <person name="Payen T."/>
            <person name="Noel B."/>
            <person name="Kuo A."/>
            <person name="Morin E."/>
            <person name="Chen J."/>
            <person name="Kohler A."/>
            <person name="Krizsan K."/>
            <person name="Balestrini R."/>
            <person name="Da Silva C."/>
            <person name="Montanini B."/>
            <person name="Hainaut M."/>
            <person name="Levati E."/>
            <person name="Barry K.W."/>
            <person name="Belfiori B."/>
            <person name="Cichocki N."/>
            <person name="Clum A."/>
            <person name="Dockter R.B."/>
            <person name="Fauchery L."/>
            <person name="Guy J."/>
            <person name="Iotti M."/>
            <person name="Le Tacon F."/>
            <person name="Lindquist E.A."/>
            <person name="Lipzen A."/>
            <person name="Malagnac F."/>
            <person name="Mello A."/>
            <person name="Molinier V."/>
            <person name="Miyauchi S."/>
            <person name="Poulain J."/>
            <person name="Riccioni C."/>
            <person name="Rubini A."/>
            <person name="Sitrit Y."/>
            <person name="Splivallo R."/>
            <person name="Traeger S."/>
            <person name="Wang M."/>
            <person name="Zifcakova L."/>
            <person name="Wipf D."/>
            <person name="Zambonelli A."/>
            <person name="Paolocci F."/>
            <person name="Nowrousian M."/>
            <person name="Ottonello S."/>
            <person name="Baldrian P."/>
            <person name="Spatafora J.W."/>
            <person name="Henrissat B."/>
            <person name="Nagy L.G."/>
            <person name="Aury J.M."/>
            <person name="Wincker P."/>
            <person name="Grigoriev I.V."/>
            <person name="Bonfante P."/>
            <person name="Martin F.M."/>
        </authorList>
    </citation>
    <scope>NUCLEOTIDE SEQUENCE [LARGE SCALE GENOMIC DNA]</scope>
    <source>
        <strain evidence="1 2">120613-1</strain>
    </source>
</reference>
<gene>
    <name evidence="1" type="ORF">L873DRAFT_352120</name>
</gene>
<accession>A0A3N4J1F7</accession>
<protein>
    <submittedName>
        <fullName evidence="1">Uncharacterized protein</fullName>
    </submittedName>
</protein>
<sequence>MRIGHPDSGDDSRGGTVVSTTFGNNNGWNKFICNRRWNSAISHVTSGSDRWNGAINLITSSSDRWNGTISLITSRRNGLRNIILSNHNTLTSIATRGAFAKSSHGNIRNSFVLPI</sequence>
<keyword evidence="2" id="KW-1185">Reference proteome</keyword>
<evidence type="ECO:0000313" key="2">
    <source>
        <dbReference type="Proteomes" id="UP000276215"/>
    </source>
</evidence>
<dbReference type="EMBL" id="ML120506">
    <property type="protein sequence ID" value="RPA91047.1"/>
    <property type="molecule type" value="Genomic_DNA"/>
</dbReference>
<dbReference type="AlphaFoldDB" id="A0A3N4J1F7"/>
<organism evidence="1 2">
    <name type="scientific">Choiromyces venosus 120613-1</name>
    <dbReference type="NCBI Taxonomy" id="1336337"/>
    <lineage>
        <taxon>Eukaryota</taxon>
        <taxon>Fungi</taxon>
        <taxon>Dikarya</taxon>
        <taxon>Ascomycota</taxon>
        <taxon>Pezizomycotina</taxon>
        <taxon>Pezizomycetes</taxon>
        <taxon>Pezizales</taxon>
        <taxon>Tuberaceae</taxon>
        <taxon>Choiromyces</taxon>
    </lineage>
</organism>
<dbReference type="Proteomes" id="UP000276215">
    <property type="component" value="Unassembled WGS sequence"/>
</dbReference>
<proteinExistence type="predicted"/>